<keyword evidence="1" id="KW-1185">Reference proteome</keyword>
<dbReference type="WBParaSite" id="nRc.2.0.1.t10367-RA">
    <property type="protein sequence ID" value="nRc.2.0.1.t10367-RA"/>
    <property type="gene ID" value="nRc.2.0.1.g10367"/>
</dbReference>
<evidence type="ECO:0000313" key="1">
    <source>
        <dbReference type="Proteomes" id="UP000887565"/>
    </source>
</evidence>
<sequence length="105" mass="11841">MIKLSAYWTVMETANKIMCAPTTVLTCVSLNLSLLAKSKRSCTDKYFCLSKHSSKACNCLSVKIVRDFRFFFNEFSDLSSKRLSSKLFRFKSGVTASARSLLAME</sequence>
<reference evidence="2" key="1">
    <citation type="submission" date="2022-11" db="UniProtKB">
        <authorList>
            <consortium name="WormBaseParasite"/>
        </authorList>
    </citation>
    <scope>IDENTIFICATION</scope>
</reference>
<proteinExistence type="predicted"/>
<dbReference type="AlphaFoldDB" id="A0A915I924"/>
<name>A0A915I924_ROMCU</name>
<dbReference type="Proteomes" id="UP000887565">
    <property type="component" value="Unplaced"/>
</dbReference>
<evidence type="ECO:0000313" key="2">
    <source>
        <dbReference type="WBParaSite" id="nRc.2.0.1.t10367-RA"/>
    </source>
</evidence>
<protein>
    <submittedName>
        <fullName evidence="2">Secreted protein</fullName>
    </submittedName>
</protein>
<accession>A0A915I924</accession>
<organism evidence="1 2">
    <name type="scientific">Romanomermis culicivorax</name>
    <name type="common">Nematode worm</name>
    <dbReference type="NCBI Taxonomy" id="13658"/>
    <lineage>
        <taxon>Eukaryota</taxon>
        <taxon>Metazoa</taxon>
        <taxon>Ecdysozoa</taxon>
        <taxon>Nematoda</taxon>
        <taxon>Enoplea</taxon>
        <taxon>Dorylaimia</taxon>
        <taxon>Mermithida</taxon>
        <taxon>Mermithoidea</taxon>
        <taxon>Mermithidae</taxon>
        <taxon>Romanomermis</taxon>
    </lineage>
</organism>